<evidence type="ECO:0000313" key="12">
    <source>
        <dbReference type="EMBL" id="AYD47712.1"/>
    </source>
</evidence>
<evidence type="ECO:0000259" key="11">
    <source>
        <dbReference type="Pfam" id="PF07715"/>
    </source>
</evidence>
<organism evidence="12 13">
    <name type="scientific">Arachidicoccus soli</name>
    <dbReference type="NCBI Taxonomy" id="2341117"/>
    <lineage>
        <taxon>Bacteria</taxon>
        <taxon>Pseudomonadati</taxon>
        <taxon>Bacteroidota</taxon>
        <taxon>Chitinophagia</taxon>
        <taxon>Chitinophagales</taxon>
        <taxon>Chitinophagaceae</taxon>
        <taxon>Arachidicoccus</taxon>
    </lineage>
</organism>
<dbReference type="InterPro" id="IPR023997">
    <property type="entry name" value="TonB-dep_OMP_SusC/RagA_CS"/>
</dbReference>
<dbReference type="NCBIfam" id="TIGR04057">
    <property type="entry name" value="SusC_RagA_signa"/>
    <property type="match status" value="1"/>
</dbReference>
<dbReference type="Pfam" id="PF00593">
    <property type="entry name" value="TonB_dep_Rec_b-barrel"/>
    <property type="match status" value="1"/>
</dbReference>
<evidence type="ECO:0000256" key="3">
    <source>
        <dbReference type="ARBA" id="ARBA00022452"/>
    </source>
</evidence>
<evidence type="ECO:0000256" key="8">
    <source>
        <dbReference type="PROSITE-ProRule" id="PRU01360"/>
    </source>
</evidence>
<keyword evidence="2 8" id="KW-0813">Transport</keyword>
<evidence type="ECO:0000256" key="2">
    <source>
        <dbReference type="ARBA" id="ARBA00022448"/>
    </source>
</evidence>
<dbReference type="InterPro" id="IPR012910">
    <property type="entry name" value="Plug_dom"/>
</dbReference>
<dbReference type="KEGG" id="ark:D6B99_08940"/>
<comment type="similarity">
    <text evidence="8 9">Belongs to the TonB-dependent receptor family.</text>
</comment>
<sequence length="988" mass="107350">MSISVLFAQNQKTISGIVTGSSGKPAEGITINLKGTKRFTTSKQDGSFSITAARGDVLIFSGLSFKTMEIVITDKDIYQVVMSETSTSLGDVVVVGYGTSSRKTISSSIYSLKAEDMNKGAITDIGQLLQGKVPGLNITASGDPNRPAAVILRGASTINSSQSPYYVIDGVPGADISLVSPDDIATVDVLKDAAATAIYGNRAANGLIMITTKRGKKGSPTINYNSYVGVEKVSNKLDMMDSAQLRSFLRKNNMGLSPNDDLGANTDWQAAIERNQAISHSENMSMSGGTDHGNYIASITYTNKEGIIQSSNLSRLIAHLAIQQYAINDKVKIGLNLTNSISNANNVPNRNVVLQQSILHLPVSPIRNTDGSFFENFNNTGYFNPVALIDHAQDNTKFNNLVGDFTVEVKLPFGLKYNLNASYQRSSYLHGEFYDSYYAKYNSANFYSNPEPPATHSLLNFGSNGSALRSSYQNETTTIEDYLTWDKKFGGHGINLVAGYSWQQNSSGDGFQATTTNLAVDNIGFYNLALSNYTAVTGYVVNFGADGIYNKTKFISDFARLNYNYKEKYLLQASIRRDGSSVFGTNNQWGYFPSVGAAWRIIKEAFMQNQHLFSDLKLRLSYGVTGNATGFSAYTAQFISGALGTYYYNGTTEAAYGPTQAENANLKWEKTATKNIGLDFGFLKGNITGSIDVYDKNTTGMIYSYSVDPILIPTGSIVANGGSMNNKGIELSLNANVVNHNVFSWTTGINLAHNKNEITSLSNPLFTGGDSIRLTQPDGGGQTGSTLQILKAGKPLGQFFTLQYAGKNSSGVSQYVAADGTLTTTPTIGTDYHYAGSPQPKLIAGWTNTFRYKNFDLNVFLRGSFGGKIFNVAKADLFRPSTAQYTNILADVANESINDVNSFKYSTRFIESGSFVRLDNATLGYNFTHLGNYVKRFRIYATVNNLFVITKYDGIDPEINQGGNAPGIDSDNFYPKTRTVLLGLNINL</sequence>
<evidence type="ECO:0000313" key="13">
    <source>
        <dbReference type="Proteomes" id="UP000266118"/>
    </source>
</evidence>
<evidence type="ECO:0000256" key="1">
    <source>
        <dbReference type="ARBA" id="ARBA00004571"/>
    </source>
</evidence>
<evidence type="ECO:0000259" key="10">
    <source>
        <dbReference type="Pfam" id="PF00593"/>
    </source>
</evidence>
<dbReference type="NCBIfam" id="TIGR04056">
    <property type="entry name" value="OMP_RagA_SusC"/>
    <property type="match status" value="1"/>
</dbReference>
<keyword evidence="5 9" id="KW-0798">TonB box</keyword>
<dbReference type="PROSITE" id="PS52016">
    <property type="entry name" value="TONB_DEPENDENT_REC_3"/>
    <property type="match status" value="1"/>
</dbReference>
<dbReference type="OrthoDB" id="9768177at2"/>
<reference evidence="12 13" key="1">
    <citation type="submission" date="2018-09" db="EMBL/GenBank/DDBJ databases">
        <title>Arachidicoccus sp. nov., a bacterium isolated from soil.</title>
        <authorList>
            <person name="Weon H.-Y."/>
            <person name="Kwon S.-W."/>
            <person name="Lee S.A."/>
        </authorList>
    </citation>
    <scope>NUCLEOTIDE SEQUENCE [LARGE SCALE GENOMIC DNA]</scope>
    <source>
        <strain evidence="12 13">KIS59-12</strain>
    </source>
</reference>
<dbReference type="InterPro" id="IPR000531">
    <property type="entry name" value="Beta-barrel_TonB"/>
</dbReference>
<dbReference type="InterPro" id="IPR036942">
    <property type="entry name" value="Beta-barrel_TonB_sf"/>
</dbReference>
<dbReference type="EMBL" id="CP032489">
    <property type="protein sequence ID" value="AYD47712.1"/>
    <property type="molecule type" value="Genomic_DNA"/>
</dbReference>
<keyword evidence="4 8" id="KW-0812">Transmembrane</keyword>
<gene>
    <name evidence="12" type="ORF">D6B99_08940</name>
</gene>
<evidence type="ECO:0000256" key="9">
    <source>
        <dbReference type="RuleBase" id="RU003357"/>
    </source>
</evidence>
<keyword evidence="6 8" id="KW-0472">Membrane</keyword>
<dbReference type="Pfam" id="PF13715">
    <property type="entry name" value="CarbopepD_reg_2"/>
    <property type="match status" value="1"/>
</dbReference>
<keyword evidence="3 8" id="KW-1134">Transmembrane beta strand</keyword>
<evidence type="ECO:0000256" key="6">
    <source>
        <dbReference type="ARBA" id="ARBA00023136"/>
    </source>
</evidence>
<dbReference type="Pfam" id="PF07715">
    <property type="entry name" value="Plug"/>
    <property type="match status" value="1"/>
</dbReference>
<evidence type="ECO:0000256" key="5">
    <source>
        <dbReference type="ARBA" id="ARBA00023077"/>
    </source>
</evidence>
<dbReference type="InterPro" id="IPR037066">
    <property type="entry name" value="Plug_dom_sf"/>
</dbReference>
<dbReference type="InterPro" id="IPR023996">
    <property type="entry name" value="TonB-dep_OMP_SusC/RagA"/>
</dbReference>
<comment type="subcellular location">
    <subcellularLocation>
        <location evidence="1 8">Cell outer membrane</location>
        <topology evidence="1 8">Multi-pass membrane protein</topology>
    </subcellularLocation>
</comment>
<dbReference type="Gene3D" id="2.40.170.20">
    <property type="entry name" value="TonB-dependent receptor, beta-barrel domain"/>
    <property type="match status" value="1"/>
</dbReference>
<dbReference type="Gene3D" id="2.170.130.10">
    <property type="entry name" value="TonB-dependent receptor, plug domain"/>
    <property type="match status" value="1"/>
</dbReference>
<proteinExistence type="inferred from homology"/>
<feature type="domain" description="TonB-dependent receptor-like beta-barrel" evidence="10">
    <location>
        <begin position="368"/>
        <end position="946"/>
    </location>
</feature>
<keyword evidence="7 8" id="KW-0998">Cell outer membrane</keyword>
<protein>
    <submittedName>
        <fullName evidence="12">SusC/RagA family TonB-linked outer membrane protein</fullName>
    </submittedName>
</protein>
<keyword evidence="13" id="KW-1185">Reference proteome</keyword>
<feature type="domain" description="TonB-dependent receptor plug" evidence="11">
    <location>
        <begin position="103"/>
        <end position="206"/>
    </location>
</feature>
<accession>A0A386HPU3</accession>
<dbReference type="GO" id="GO:0009279">
    <property type="term" value="C:cell outer membrane"/>
    <property type="evidence" value="ECO:0007669"/>
    <property type="project" value="UniProtKB-SubCell"/>
</dbReference>
<dbReference type="SUPFAM" id="SSF56935">
    <property type="entry name" value="Porins"/>
    <property type="match status" value="1"/>
</dbReference>
<dbReference type="Proteomes" id="UP000266118">
    <property type="component" value="Chromosome"/>
</dbReference>
<evidence type="ECO:0000256" key="7">
    <source>
        <dbReference type="ARBA" id="ARBA00023237"/>
    </source>
</evidence>
<dbReference type="AlphaFoldDB" id="A0A386HPU3"/>
<evidence type="ECO:0000256" key="4">
    <source>
        <dbReference type="ARBA" id="ARBA00022692"/>
    </source>
</evidence>
<dbReference type="SUPFAM" id="SSF49464">
    <property type="entry name" value="Carboxypeptidase regulatory domain-like"/>
    <property type="match status" value="1"/>
</dbReference>
<name>A0A386HPU3_9BACT</name>
<dbReference type="InterPro" id="IPR039426">
    <property type="entry name" value="TonB-dep_rcpt-like"/>
</dbReference>
<dbReference type="InterPro" id="IPR008969">
    <property type="entry name" value="CarboxyPept-like_regulatory"/>
</dbReference>